<dbReference type="PROSITE" id="PS50883">
    <property type="entry name" value="EAL"/>
    <property type="match status" value="1"/>
</dbReference>
<dbReference type="PANTHER" id="PTHR33121:SF70">
    <property type="entry name" value="SIGNALING PROTEIN YKOW"/>
    <property type="match status" value="1"/>
</dbReference>
<evidence type="ECO:0000259" key="3">
    <source>
        <dbReference type="PROSITE" id="PS50883"/>
    </source>
</evidence>
<proteinExistence type="predicted"/>
<organism evidence="5 6">
    <name type="scientific">Robinsoniella peoriensis</name>
    <dbReference type="NCBI Taxonomy" id="180332"/>
    <lineage>
        <taxon>Bacteria</taxon>
        <taxon>Bacillati</taxon>
        <taxon>Bacillota</taxon>
        <taxon>Clostridia</taxon>
        <taxon>Lachnospirales</taxon>
        <taxon>Lachnospiraceae</taxon>
        <taxon>Robinsoniella</taxon>
    </lineage>
</organism>
<evidence type="ECO:0000256" key="1">
    <source>
        <dbReference type="SAM" id="Phobius"/>
    </source>
</evidence>
<feature type="domain" description="EAL" evidence="3">
    <location>
        <begin position="708"/>
        <end position="962"/>
    </location>
</feature>
<dbReference type="STRING" id="180332.GCA_000797495_02306"/>
<evidence type="ECO:0000256" key="2">
    <source>
        <dbReference type="SAM" id="SignalP"/>
    </source>
</evidence>
<dbReference type="InterPro" id="IPR000160">
    <property type="entry name" value="GGDEF_dom"/>
</dbReference>
<dbReference type="Gene3D" id="3.30.70.270">
    <property type="match status" value="1"/>
</dbReference>
<name>A0A4U8Q0R0_9FIRM</name>
<gene>
    <name evidence="5" type="primary">dosP_2</name>
    <name evidence="5" type="ORF">DSM106044_05201</name>
</gene>
<feature type="transmembrane region" description="Helical" evidence="1">
    <location>
        <begin position="505"/>
        <end position="525"/>
    </location>
</feature>
<dbReference type="InterPro" id="IPR029787">
    <property type="entry name" value="Nucleotide_cyclase"/>
</dbReference>
<evidence type="ECO:0000313" key="5">
    <source>
        <dbReference type="EMBL" id="TLC97838.1"/>
    </source>
</evidence>
<evidence type="ECO:0000259" key="4">
    <source>
        <dbReference type="PROSITE" id="PS50887"/>
    </source>
</evidence>
<keyword evidence="6" id="KW-1185">Reference proteome</keyword>
<keyword evidence="2" id="KW-0732">Signal</keyword>
<dbReference type="NCBIfam" id="TIGR00254">
    <property type="entry name" value="GGDEF"/>
    <property type="match status" value="1"/>
</dbReference>
<dbReference type="SUPFAM" id="SSF53850">
    <property type="entry name" value="Periplasmic binding protein-like II"/>
    <property type="match status" value="2"/>
</dbReference>
<dbReference type="InterPro" id="IPR001633">
    <property type="entry name" value="EAL_dom"/>
</dbReference>
<dbReference type="InterPro" id="IPR043128">
    <property type="entry name" value="Rev_trsase/Diguanyl_cyclase"/>
</dbReference>
<dbReference type="RefSeq" id="WP_138004043.1">
    <property type="nucleotide sequence ID" value="NZ_QGQD01000107.1"/>
</dbReference>
<dbReference type="EMBL" id="QGQD01000107">
    <property type="protein sequence ID" value="TLC97838.1"/>
    <property type="molecule type" value="Genomic_DNA"/>
</dbReference>
<reference evidence="5 6" key="1">
    <citation type="journal article" date="2019" name="Anaerobe">
        <title>Detection of Robinsoniella peoriensis in multiple bone samples of a trauma patient.</title>
        <authorList>
            <person name="Schrottner P."/>
            <person name="Hartwich K."/>
            <person name="Bunk B."/>
            <person name="Schober I."/>
            <person name="Helbig S."/>
            <person name="Rudolph W.W."/>
            <person name="Gunzer F."/>
        </authorList>
    </citation>
    <scope>NUCLEOTIDE SEQUENCE [LARGE SCALE GENOMIC DNA]</scope>
    <source>
        <strain evidence="5 6">DSM 106044</strain>
    </source>
</reference>
<keyword evidence="5" id="KW-0378">Hydrolase</keyword>
<feature type="domain" description="GGDEF" evidence="4">
    <location>
        <begin position="566"/>
        <end position="699"/>
    </location>
</feature>
<dbReference type="Gene3D" id="3.20.20.450">
    <property type="entry name" value="EAL domain"/>
    <property type="match status" value="1"/>
</dbReference>
<dbReference type="CDD" id="cd01949">
    <property type="entry name" value="GGDEF"/>
    <property type="match status" value="1"/>
</dbReference>
<dbReference type="CDD" id="cd01948">
    <property type="entry name" value="EAL"/>
    <property type="match status" value="1"/>
</dbReference>
<dbReference type="Pfam" id="PF00563">
    <property type="entry name" value="EAL"/>
    <property type="match status" value="1"/>
</dbReference>
<dbReference type="Gene3D" id="3.40.190.10">
    <property type="entry name" value="Periplasmic binding protein-like II"/>
    <property type="match status" value="4"/>
</dbReference>
<dbReference type="PROSITE" id="PS50887">
    <property type="entry name" value="GGDEF"/>
    <property type="match status" value="1"/>
</dbReference>
<dbReference type="GO" id="GO:0071111">
    <property type="term" value="F:cyclic-guanylate-specific phosphodiesterase activity"/>
    <property type="evidence" value="ECO:0007669"/>
    <property type="project" value="UniProtKB-EC"/>
</dbReference>
<dbReference type="Pfam" id="PF00990">
    <property type="entry name" value="GGDEF"/>
    <property type="match status" value="1"/>
</dbReference>
<comment type="caution">
    <text evidence="5">The sequence shown here is derived from an EMBL/GenBank/DDBJ whole genome shotgun (WGS) entry which is preliminary data.</text>
</comment>
<dbReference type="InterPro" id="IPR035919">
    <property type="entry name" value="EAL_sf"/>
</dbReference>
<keyword evidence="1" id="KW-0472">Membrane</keyword>
<feature type="chain" id="PRO_5020607836" evidence="2">
    <location>
        <begin position="31"/>
        <end position="962"/>
    </location>
</feature>
<dbReference type="SUPFAM" id="SSF141868">
    <property type="entry name" value="EAL domain-like"/>
    <property type="match status" value="1"/>
</dbReference>
<dbReference type="InterPro" id="IPR050706">
    <property type="entry name" value="Cyclic-di-GMP_PDE-like"/>
</dbReference>
<dbReference type="SMART" id="SM00062">
    <property type="entry name" value="PBPb"/>
    <property type="match status" value="1"/>
</dbReference>
<feature type="signal peptide" evidence="2">
    <location>
        <begin position="1"/>
        <end position="30"/>
    </location>
</feature>
<dbReference type="SMART" id="SM00267">
    <property type="entry name" value="GGDEF"/>
    <property type="match status" value="1"/>
</dbReference>
<dbReference type="SUPFAM" id="SSF55073">
    <property type="entry name" value="Nucleotide cyclase"/>
    <property type="match status" value="1"/>
</dbReference>
<accession>A0A4U8Q0R0</accession>
<dbReference type="AlphaFoldDB" id="A0A4U8Q0R0"/>
<dbReference type="SMART" id="SM00052">
    <property type="entry name" value="EAL"/>
    <property type="match status" value="1"/>
</dbReference>
<dbReference type="EC" id="3.1.4.52" evidence="5"/>
<protein>
    <submittedName>
        <fullName evidence="5">Oxygen sensor protein DosP</fullName>
        <ecNumber evidence="5">3.1.4.52</ecNumber>
    </submittedName>
</protein>
<dbReference type="InterPro" id="IPR001638">
    <property type="entry name" value="Solute-binding_3/MltF_N"/>
</dbReference>
<evidence type="ECO:0000313" key="6">
    <source>
        <dbReference type="Proteomes" id="UP000306509"/>
    </source>
</evidence>
<sequence precursor="true">MKSDSSIFKSLFFLCLFLCCFSLLSQSVHASEKVRIGYYEDGDYMSRNDEGNYVGFNFEYLQQIAKYTGWDYEIVDANSFTSAYDMLISGEIDMLPALYYTKERAEDLLFPDSAMCNIYSTLNLRCDDTRYDYEDFSSFNGMKVGVIRDSVDAANFKAYCKSNNIKVDTIPYDETQALLKALDDRTLDAIAITHLGKSSTYRSIAQFSPEPIYMAVSKNRPDLLGKLNSTLNRIKLRDPYYDIKLYQKYFSVSTTQEPVFTPSEKEFIQDTAPINVVYSSNQSPLSYLDTAAGKFSGVVADLFTMISNTTGLRFTYIPEENYKDALDAVKDGSAEIIASVANDYLWAAQNQLSTTSYFLRAPVAMISANRKTSSPVLALSDGFFLSESISADNQDKEILYYDSAEECFQALARGDADITYSNTYIAEHLLSDPRYEPFSIVTMTNYSDEISLGISSSSDPRLFSILDKVLQYTSNDMINELVLKNSLNSHSVNWRDLLYQYPVQTMSIIFLVFILVISVFSYILITKSRNHRQIEKIMYLDDLTNIWNLNKFRLEAEKILSIPGNRTYAFIYADINQFKTINDTFGFAEGDQLLRNFANILRENIREGECCARVSADQFVLMLRYENWTQMTERTKSIDHQMNDLLIAENKTYRLIIIFGVYLLQDTDPLDVSLMLDLANYARRSAKITHKSLTIKYDENMRQEELQERKLANVMHAALENNEFIPYFQPKYNMADHSIIGSEALVRWIDTKKEIQYPGSFIPFFEKNGFIVEIDLCIYTNVCRIIRSWIDQGLEVKPVSCNFSRLHFRNEDFPQTLCRIADQFQVPHEYLELEITESVVMENKERVLDYLGRLKKLNFLISIDDFGSGYSSLGMLQYLTVDVIKLDRSFLQEGIAKKRMRTIIQGIINIIHGLNISIICEGVENEEQAEMLMEMGCHRAQGFYYARPMPLEEFEHLIKENH</sequence>
<keyword evidence="1" id="KW-0812">Transmembrane</keyword>
<dbReference type="Proteomes" id="UP000306509">
    <property type="component" value="Unassembled WGS sequence"/>
</dbReference>
<keyword evidence="1" id="KW-1133">Transmembrane helix</keyword>
<dbReference type="Pfam" id="PF00497">
    <property type="entry name" value="SBP_bac_3"/>
    <property type="match status" value="1"/>
</dbReference>
<dbReference type="PANTHER" id="PTHR33121">
    <property type="entry name" value="CYCLIC DI-GMP PHOSPHODIESTERASE PDEF"/>
    <property type="match status" value="1"/>
</dbReference>